<proteinExistence type="predicted"/>
<evidence type="ECO:0000256" key="1">
    <source>
        <dbReference type="SAM" id="Coils"/>
    </source>
</evidence>
<name>A0ABP6RM59_9MICC</name>
<comment type="caution">
    <text evidence="2">The sequence shown here is derived from an EMBL/GenBank/DDBJ whole genome shotgun (WGS) entry which is preliminary data.</text>
</comment>
<sequence length="43" mass="4623">MPSEASTGQVAAELDLEELEAEIGRAEELHGELSRRLDAAGRD</sequence>
<accession>A0ABP6RM59</accession>
<keyword evidence="1" id="KW-0175">Coiled coil</keyword>
<protein>
    <submittedName>
        <fullName evidence="2">Uncharacterized protein</fullName>
    </submittedName>
</protein>
<evidence type="ECO:0000313" key="2">
    <source>
        <dbReference type="EMBL" id="GAA3287523.1"/>
    </source>
</evidence>
<dbReference type="EMBL" id="BAAAYG010000011">
    <property type="protein sequence ID" value="GAA3287523.1"/>
    <property type="molecule type" value="Genomic_DNA"/>
</dbReference>
<keyword evidence="3" id="KW-1185">Reference proteome</keyword>
<evidence type="ECO:0000313" key="3">
    <source>
        <dbReference type="Proteomes" id="UP001501736"/>
    </source>
</evidence>
<reference evidence="3" key="1">
    <citation type="journal article" date="2019" name="Int. J. Syst. Evol. Microbiol.">
        <title>The Global Catalogue of Microorganisms (GCM) 10K type strain sequencing project: providing services to taxonomists for standard genome sequencing and annotation.</title>
        <authorList>
            <consortium name="The Broad Institute Genomics Platform"/>
            <consortium name="The Broad Institute Genome Sequencing Center for Infectious Disease"/>
            <person name="Wu L."/>
            <person name="Ma J."/>
        </authorList>
    </citation>
    <scope>NUCLEOTIDE SEQUENCE [LARGE SCALE GENOMIC DNA]</scope>
    <source>
        <strain evidence="3">JCM 11483</strain>
    </source>
</reference>
<organism evidence="2 3">
    <name type="scientific">Nesterenkonia halobia</name>
    <dbReference type="NCBI Taxonomy" id="37922"/>
    <lineage>
        <taxon>Bacteria</taxon>
        <taxon>Bacillati</taxon>
        <taxon>Actinomycetota</taxon>
        <taxon>Actinomycetes</taxon>
        <taxon>Micrococcales</taxon>
        <taxon>Micrococcaceae</taxon>
        <taxon>Nesterenkonia</taxon>
    </lineage>
</organism>
<gene>
    <name evidence="2" type="ORF">GCM10020260_24250</name>
</gene>
<feature type="coiled-coil region" evidence="1">
    <location>
        <begin position="9"/>
        <end position="36"/>
    </location>
</feature>
<dbReference type="Proteomes" id="UP001501736">
    <property type="component" value="Unassembled WGS sequence"/>
</dbReference>